<proteinExistence type="predicted"/>
<sequence length="297" mass="34484">MTITTLSKQEKNWILEKRVTRLSDNKEVQIYPMGAERYLSSVLFGNIKNRYNIRTDIEGKNILVIPGYGNSGFLFAEAGAKSITIYDKDPITIAWIKAFKKYYNYREYKDNDRPYPSIGELLTALTCWYPPLITLPSGKYRNALLKVINPQSLRRSYLFYMLALVRKAIQSKVQSDFELNKNIQFYVGEIHKLVQSEEKQTFDTAFIPYLLGVRNGIEKEAEIVHFIEQLVKLVPKGHILINPSRDTKEFYIIGKRYFVTTGYKNIQDIPALQKYALTEDKNWFRTQGLAIFSASKN</sequence>
<dbReference type="RefSeq" id="WP_028373906.1">
    <property type="nucleotide sequence ID" value="NZ_CAAAJD010000030.1"/>
</dbReference>
<dbReference type="PATRIC" id="fig|45067.4.peg.1842"/>
<evidence type="ECO:0000313" key="1">
    <source>
        <dbReference type="EMBL" id="KTD20797.1"/>
    </source>
</evidence>
<organism evidence="1 2">
    <name type="scientific">Legionella lansingensis</name>
    <dbReference type="NCBI Taxonomy" id="45067"/>
    <lineage>
        <taxon>Bacteria</taxon>
        <taxon>Pseudomonadati</taxon>
        <taxon>Pseudomonadota</taxon>
        <taxon>Gammaproteobacteria</taxon>
        <taxon>Legionellales</taxon>
        <taxon>Legionellaceae</taxon>
        <taxon>Legionella</taxon>
    </lineage>
</organism>
<dbReference type="eggNOG" id="ENOG5032C2Q">
    <property type="taxonomic scope" value="Bacteria"/>
</dbReference>
<name>A0A0W0VLG6_9GAMM</name>
<accession>A0A0W0VLG6</accession>
<protein>
    <submittedName>
        <fullName evidence="1">ABC transporter permease</fullName>
    </submittedName>
</protein>
<dbReference type="EMBL" id="LNYI01000034">
    <property type="protein sequence ID" value="KTD20797.1"/>
    <property type="molecule type" value="Genomic_DNA"/>
</dbReference>
<dbReference type="Proteomes" id="UP000054869">
    <property type="component" value="Unassembled WGS sequence"/>
</dbReference>
<dbReference type="OrthoDB" id="5643756at2"/>
<evidence type="ECO:0000313" key="2">
    <source>
        <dbReference type="Proteomes" id="UP000054869"/>
    </source>
</evidence>
<gene>
    <name evidence="1" type="ORF">Llan_1754</name>
</gene>
<keyword evidence="2" id="KW-1185">Reference proteome</keyword>
<comment type="caution">
    <text evidence="1">The sequence shown here is derived from an EMBL/GenBank/DDBJ whole genome shotgun (WGS) entry which is preliminary data.</text>
</comment>
<dbReference type="AlphaFoldDB" id="A0A0W0VLG6"/>
<reference evidence="1 2" key="1">
    <citation type="submission" date="2015-11" db="EMBL/GenBank/DDBJ databases">
        <title>Genomic analysis of 38 Legionella species identifies large and diverse effector repertoires.</title>
        <authorList>
            <person name="Burstein D."/>
            <person name="Amaro F."/>
            <person name="Zusman T."/>
            <person name="Lifshitz Z."/>
            <person name="Cohen O."/>
            <person name="Gilbert J.A."/>
            <person name="Pupko T."/>
            <person name="Shuman H.A."/>
            <person name="Segal G."/>
        </authorList>
    </citation>
    <scope>NUCLEOTIDE SEQUENCE [LARGE SCALE GENOMIC DNA]</scope>
    <source>
        <strain evidence="1 2">ATCC 49751</strain>
    </source>
</reference>